<dbReference type="Proteomes" id="UP000550729">
    <property type="component" value="Unassembled WGS sequence"/>
</dbReference>
<gene>
    <name evidence="2" type="ORF">HH308_03390</name>
</gene>
<dbReference type="EMBL" id="JABBNB010000003">
    <property type="protein sequence ID" value="NMO00256.1"/>
    <property type="molecule type" value="Genomic_DNA"/>
</dbReference>
<keyword evidence="1" id="KW-0472">Membrane</keyword>
<feature type="transmembrane region" description="Helical" evidence="1">
    <location>
        <begin position="20"/>
        <end position="41"/>
    </location>
</feature>
<evidence type="ECO:0000313" key="2">
    <source>
        <dbReference type="EMBL" id="NMO00256.1"/>
    </source>
</evidence>
<keyword evidence="1" id="KW-1133">Transmembrane helix</keyword>
<protein>
    <submittedName>
        <fullName evidence="2">GlsB/YeaQ/YmgE family stress response membrane protein</fullName>
    </submittedName>
</protein>
<dbReference type="AlphaFoldDB" id="A0A848KNJ2"/>
<keyword evidence="1" id="KW-0812">Transmembrane</keyword>
<proteinExistence type="predicted"/>
<organism evidence="2 3">
    <name type="scientific">Gordonia asplenii</name>
    <dbReference type="NCBI Taxonomy" id="2725283"/>
    <lineage>
        <taxon>Bacteria</taxon>
        <taxon>Bacillati</taxon>
        <taxon>Actinomycetota</taxon>
        <taxon>Actinomycetes</taxon>
        <taxon>Mycobacteriales</taxon>
        <taxon>Gordoniaceae</taxon>
        <taxon>Gordonia</taxon>
    </lineage>
</organism>
<evidence type="ECO:0000313" key="3">
    <source>
        <dbReference type="Proteomes" id="UP000550729"/>
    </source>
</evidence>
<name>A0A848KNJ2_9ACTN</name>
<dbReference type="RefSeq" id="WP_170192972.1">
    <property type="nucleotide sequence ID" value="NZ_JABBNB010000003.1"/>
</dbReference>
<keyword evidence="3" id="KW-1185">Reference proteome</keyword>
<evidence type="ECO:0000256" key="1">
    <source>
        <dbReference type="SAM" id="Phobius"/>
    </source>
</evidence>
<comment type="caution">
    <text evidence="2">The sequence shown here is derived from an EMBL/GenBank/DDBJ whole genome shotgun (WGS) entry which is preliminary data.</text>
</comment>
<reference evidence="2 3" key="1">
    <citation type="submission" date="2020-04" db="EMBL/GenBank/DDBJ databases">
        <title>Gordonia sp. nov. TBRC 11910.</title>
        <authorList>
            <person name="Suriyachadkun C."/>
        </authorList>
    </citation>
    <scope>NUCLEOTIDE SEQUENCE [LARGE SCALE GENOMIC DNA]</scope>
    <source>
        <strain evidence="2 3">TBRC 11910</strain>
    </source>
</reference>
<accession>A0A848KNJ2</accession>
<sequence length="77" mass="7935">MIAGAAAQLLLGGKVRAIDWSLAFVAGLAGSFVGGLLFSLLKGNGFVLRPSGLIGSVIGALLLTAGWYWFKKQRSVG</sequence>
<feature type="transmembrane region" description="Helical" evidence="1">
    <location>
        <begin position="53"/>
        <end position="70"/>
    </location>
</feature>